<organism evidence="1 2">
    <name type="scientific">Intrasporangium oryzae NRRL B-24470</name>
    <dbReference type="NCBI Taxonomy" id="1386089"/>
    <lineage>
        <taxon>Bacteria</taxon>
        <taxon>Bacillati</taxon>
        <taxon>Actinomycetota</taxon>
        <taxon>Actinomycetes</taxon>
        <taxon>Micrococcales</taxon>
        <taxon>Intrasporangiaceae</taxon>
        <taxon>Intrasporangium</taxon>
    </lineage>
</organism>
<evidence type="ECO:0000313" key="1">
    <source>
        <dbReference type="EMBL" id="EWS99789.1"/>
    </source>
</evidence>
<accession>W9G1G3</accession>
<proteinExistence type="predicted"/>
<protein>
    <submittedName>
        <fullName evidence="1">Uncharacterized protein</fullName>
    </submittedName>
</protein>
<evidence type="ECO:0000313" key="2">
    <source>
        <dbReference type="Proteomes" id="UP000019489"/>
    </source>
</evidence>
<dbReference type="eggNOG" id="ENOG5031WJ5">
    <property type="taxonomic scope" value="Bacteria"/>
</dbReference>
<sequence>MPQVSADSHVAVPPETARRVADGLGPVRLRLPPHVRPSGPRWRFDPEGEGTCVVLVYPYAVRPAWVRPLTHEVTQWALARQARRWVAAVVAGCLSTARPT</sequence>
<dbReference type="RefSeq" id="WP_157557796.1">
    <property type="nucleotide sequence ID" value="NZ_AWSA01000072.1"/>
</dbReference>
<dbReference type="AlphaFoldDB" id="W9G1G3"/>
<keyword evidence="2" id="KW-1185">Reference proteome</keyword>
<reference evidence="1 2" key="1">
    <citation type="submission" date="2013-08" db="EMBL/GenBank/DDBJ databases">
        <title>Intrasporangium oryzae NRRL B-24470.</title>
        <authorList>
            <person name="Liu H."/>
            <person name="Wang G."/>
        </authorList>
    </citation>
    <scope>NUCLEOTIDE SEQUENCE [LARGE SCALE GENOMIC DNA]</scope>
    <source>
        <strain evidence="1 2">NRRL B-24470</strain>
    </source>
</reference>
<dbReference type="OrthoDB" id="197829at2"/>
<dbReference type="EMBL" id="AWSA01000072">
    <property type="protein sequence ID" value="EWS99789.1"/>
    <property type="molecule type" value="Genomic_DNA"/>
</dbReference>
<gene>
    <name evidence="1" type="ORF">N865_08305</name>
</gene>
<comment type="caution">
    <text evidence="1">The sequence shown here is derived from an EMBL/GenBank/DDBJ whole genome shotgun (WGS) entry which is preliminary data.</text>
</comment>
<name>W9G1G3_9MICO</name>
<dbReference type="Proteomes" id="UP000019489">
    <property type="component" value="Unassembled WGS sequence"/>
</dbReference>